<feature type="region of interest" description="Disordered" evidence="1">
    <location>
        <begin position="205"/>
        <end position="231"/>
    </location>
</feature>
<dbReference type="AlphaFoldDB" id="A0A1I8BIU1"/>
<accession>A0A1I8BIU1</accession>
<dbReference type="Proteomes" id="UP000095281">
    <property type="component" value="Unplaced"/>
</dbReference>
<evidence type="ECO:0000313" key="3">
    <source>
        <dbReference type="WBParaSite" id="MhA1_Contig2439.frz3.gene4"/>
    </source>
</evidence>
<protein>
    <submittedName>
        <fullName evidence="3">CCHC-type domain-containing protein</fullName>
    </submittedName>
</protein>
<feature type="region of interest" description="Disordered" evidence="1">
    <location>
        <begin position="548"/>
        <end position="617"/>
    </location>
</feature>
<evidence type="ECO:0000256" key="1">
    <source>
        <dbReference type="SAM" id="MobiDB-lite"/>
    </source>
</evidence>
<sequence>MLPHFSAVSTPPTTASMHQQSLMYTNQNQAGIQATHQQPQQPFMYQPQEGVPYQHTQTHFTLANTTDPNIQPTGHAWTMLRTNSGPFFTQQQAQHMSHVRHPQQSATGQQPFSVGGMQPFVLVPQTPPPMLPPTSICTNPYQPPPQQFSIHVGQGHQFQPQTGAIPTGSTTQYIRTFSNGGGGGAGGNTNANGAHINGFNPATHQQLRSFQPQQQPPPPNAVNTGIAQQPFGHHPQHVFMLAQAMPNSAAPPPTHFEALPPLVDRQFQQHQTSTAPSLLHQQLMQQSVPQMPPLHQHPPPQSAPPLHQSPQFQQQACLKEKRPLSIQAPGSTESACGEQQREGSQSGRQSAVFSSNPSPQNQRKTPPTPTNNAGVEAVKESDNTSNNKTEEINVGNDYRKRPQNRHPSFSNKNDVGQTARGSFYNNKYNQHPPQQHSQDVRTFMQPSQNANTPLLCSACGGGGHTWNYCPINKRERDESTQFAELFVKQSLHPALKNGNDGNPPFVSQNNYRKGDNHQQQNFRGGGFNKNFGPRNDFVRHQRYSSGGGNGASFAAGGGNKPGISTPPARTSGYSVGSGPGSVGRQSVVSGGGGGNRKDHQKPHNVFWNKNVQKQHTT</sequence>
<reference evidence="3" key="1">
    <citation type="submission" date="2016-11" db="UniProtKB">
        <authorList>
            <consortium name="WormBaseParasite"/>
        </authorList>
    </citation>
    <scope>IDENTIFICATION</scope>
</reference>
<keyword evidence="2" id="KW-1185">Reference proteome</keyword>
<feature type="compositionally biased region" description="Polar residues" evidence="1">
    <location>
        <begin position="607"/>
        <end position="617"/>
    </location>
</feature>
<feature type="compositionally biased region" description="Polar residues" evidence="1">
    <location>
        <begin position="405"/>
        <end position="437"/>
    </location>
</feature>
<dbReference type="WBParaSite" id="MhA1_Contig2439.frz3.gene4">
    <property type="protein sequence ID" value="MhA1_Contig2439.frz3.gene4"/>
    <property type="gene ID" value="MhA1_Contig2439.frz3.gene4"/>
</dbReference>
<evidence type="ECO:0000313" key="2">
    <source>
        <dbReference type="Proteomes" id="UP000095281"/>
    </source>
</evidence>
<feature type="region of interest" description="Disordered" evidence="1">
    <location>
        <begin position="290"/>
        <end position="439"/>
    </location>
</feature>
<organism evidence="2 3">
    <name type="scientific">Meloidogyne hapla</name>
    <name type="common">Root-knot nematode worm</name>
    <dbReference type="NCBI Taxonomy" id="6305"/>
    <lineage>
        <taxon>Eukaryota</taxon>
        <taxon>Metazoa</taxon>
        <taxon>Ecdysozoa</taxon>
        <taxon>Nematoda</taxon>
        <taxon>Chromadorea</taxon>
        <taxon>Rhabditida</taxon>
        <taxon>Tylenchina</taxon>
        <taxon>Tylenchomorpha</taxon>
        <taxon>Tylenchoidea</taxon>
        <taxon>Meloidogynidae</taxon>
        <taxon>Meloidogyninae</taxon>
        <taxon>Meloidogyne</taxon>
    </lineage>
</organism>
<name>A0A1I8BIU1_MELHA</name>
<feature type="compositionally biased region" description="Gly residues" evidence="1">
    <location>
        <begin position="548"/>
        <end position="560"/>
    </location>
</feature>
<feature type="compositionally biased region" description="Polar residues" evidence="1">
    <location>
        <begin position="351"/>
        <end position="373"/>
    </location>
</feature>
<proteinExistence type="predicted"/>
<feature type="compositionally biased region" description="Pro residues" evidence="1">
    <location>
        <begin position="290"/>
        <end position="303"/>
    </location>
</feature>